<protein>
    <submittedName>
        <fullName evidence="2">Uncharacterized protein</fullName>
    </submittedName>
</protein>
<comment type="caution">
    <text evidence="2">The sequence shown here is derived from an EMBL/GenBank/DDBJ whole genome shotgun (WGS) entry which is preliminary data.</text>
</comment>
<evidence type="ECO:0000313" key="3">
    <source>
        <dbReference type="Proteomes" id="UP000193944"/>
    </source>
</evidence>
<evidence type="ECO:0000313" key="2">
    <source>
        <dbReference type="EMBL" id="ORX78728.1"/>
    </source>
</evidence>
<feature type="region of interest" description="Disordered" evidence="1">
    <location>
        <begin position="435"/>
        <end position="461"/>
    </location>
</feature>
<dbReference type="Proteomes" id="UP000193944">
    <property type="component" value="Unassembled WGS sequence"/>
</dbReference>
<keyword evidence="3" id="KW-1185">Reference proteome</keyword>
<reference evidence="2 3" key="1">
    <citation type="submission" date="2016-08" db="EMBL/GenBank/DDBJ databases">
        <title>A Parts List for Fungal Cellulosomes Revealed by Comparative Genomics.</title>
        <authorList>
            <consortium name="DOE Joint Genome Institute"/>
            <person name="Haitjema C.H."/>
            <person name="Gilmore S.P."/>
            <person name="Henske J.K."/>
            <person name="Solomon K.V."/>
            <person name="De Groot R."/>
            <person name="Kuo A."/>
            <person name="Mondo S.J."/>
            <person name="Salamov A.A."/>
            <person name="Labutti K."/>
            <person name="Zhao Z."/>
            <person name="Chiniquy J."/>
            <person name="Barry K."/>
            <person name="Brewer H.M."/>
            <person name="Purvine S.O."/>
            <person name="Wright A.T."/>
            <person name="Boxma B."/>
            <person name="Van Alen T."/>
            <person name="Hackstein J.H."/>
            <person name="Baker S.E."/>
            <person name="Grigoriev I.V."/>
            <person name="O'Malley M.A."/>
        </authorList>
    </citation>
    <scope>NUCLEOTIDE SEQUENCE [LARGE SCALE GENOMIC DNA]</scope>
    <source>
        <strain evidence="2 3">S4</strain>
    </source>
</reference>
<gene>
    <name evidence="2" type="ORF">BCR32DRAFT_301510</name>
</gene>
<proteinExistence type="predicted"/>
<evidence type="ECO:0000256" key="1">
    <source>
        <dbReference type="SAM" id="MobiDB-lite"/>
    </source>
</evidence>
<feature type="compositionally biased region" description="Acidic residues" evidence="1">
    <location>
        <begin position="442"/>
        <end position="456"/>
    </location>
</feature>
<sequence length="513" mass="57475">MNVEANIGEVQSNAPTQRSLQLRNSLGNSMEIDLRDATRAWWNPVDWVVWIDKKIESAYNVVYDTVTSAFGVPKYDAEYLFITKDGQLSKEDCRVIVSAIPLGLLERISNTTVGEEAVHATTFAYHWADPDTLRRKIVNQRGEMSRETRAIAESLLAIVTAVGGVVVNKIKECVTLQAGGRYDLDQTGYWFFKHGDETIMVLNDDRENYEQDKTAVDLHQGDCYFWFGADVDLTNLGLGLDEYRFSCCVDADSTNESNNSPTPTPTPSLKDNAISVKLNSSDITVAQSNVDDEGIIKIPDTTWDHIIDGKEDPNQSFYNSIYINVSEINPASMLESNTATCSIDASVIDIAHANHQGKIELPSTVFTPLTGYNTNGKTYMNSIEIDVSNIATKLANNLVVNKNGRWAVLDTNDNPQDLEFVAPDNRNLKTIKFIGDSKTREGEDDQEEDEEDEDETPTPVNFGYFDVNVEPVIEFGGVTLNNINNTFGRSAFRNRAFRNRTLFNYLKKYINIR</sequence>
<reference evidence="2 3" key="2">
    <citation type="submission" date="2016-08" db="EMBL/GenBank/DDBJ databases">
        <title>Pervasive Adenine N6-methylation of Active Genes in Fungi.</title>
        <authorList>
            <consortium name="DOE Joint Genome Institute"/>
            <person name="Mondo S.J."/>
            <person name="Dannebaum R.O."/>
            <person name="Kuo R.C."/>
            <person name="Labutti K."/>
            <person name="Haridas S."/>
            <person name="Kuo A."/>
            <person name="Salamov A."/>
            <person name="Ahrendt S.R."/>
            <person name="Lipzen A."/>
            <person name="Sullivan W."/>
            <person name="Andreopoulos W.B."/>
            <person name="Clum A."/>
            <person name="Lindquist E."/>
            <person name="Daum C."/>
            <person name="Ramamoorthy G.K."/>
            <person name="Gryganskyi A."/>
            <person name="Culley D."/>
            <person name="Magnuson J.K."/>
            <person name="James T.Y."/>
            <person name="O'Malley M.A."/>
            <person name="Stajich J.E."/>
            <person name="Spatafora J.W."/>
            <person name="Visel A."/>
            <person name="Grigoriev I.V."/>
        </authorList>
    </citation>
    <scope>NUCLEOTIDE SEQUENCE [LARGE SCALE GENOMIC DNA]</scope>
    <source>
        <strain evidence="2 3">S4</strain>
    </source>
</reference>
<name>A0A1Y1WZF4_9FUNG</name>
<dbReference type="AlphaFoldDB" id="A0A1Y1WZF4"/>
<accession>A0A1Y1WZF4</accession>
<organism evidence="2 3">
    <name type="scientific">Anaeromyces robustus</name>
    <dbReference type="NCBI Taxonomy" id="1754192"/>
    <lineage>
        <taxon>Eukaryota</taxon>
        <taxon>Fungi</taxon>
        <taxon>Fungi incertae sedis</taxon>
        <taxon>Chytridiomycota</taxon>
        <taxon>Chytridiomycota incertae sedis</taxon>
        <taxon>Neocallimastigomycetes</taxon>
        <taxon>Neocallimastigales</taxon>
        <taxon>Neocallimastigaceae</taxon>
        <taxon>Anaeromyces</taxon>
    </lineage>
</organism>
<dbReference type="EMBL" id="MCFG01000200">
    <property type="protein sequence ID" value="ORX78728.1"/>
    <property type="molecule type" value="Genomic_DNA"/>
</dbReference>